<dbReference type="Ensembl" id="ENSPCET00000001046.1">
    <property type="protein sequence ID" value="ENSPCEP00000001008.1"/>
    <property type="gene ID" value="ENSPCEG00000000837.1"/>
</dbReference>
<evidence type="ECO:0000313" key="5">
    <source>
        <dbReference type="Ensembl" id="ENSPCEP00000001008.1"/>
    </source>
</evidence>
<sequence length="263" mass="28977">PVGLCSVAPSLQGQGRERKSSLDLRREIISVGGLQYLIELRKKRRKRKEEKVAPEPEPEPEPEEIVGPVEEEAFLRAAVEGKIHVIEKFLGDGGSPDTCDEFHRTALHRASLEGHLGILEKLLDHGATVDFQDRLMSSPLHVATRTGRADIVEHLINTGVDVNSRDRVRDPRSSSWFPSRLGVPSLAPCAGSVLCALQEGDSALHDAVRLSRYKIIKMLILYGADMMAQNLAGKTPTDLVQLWQADTRQALETQEPGESEALV</sequence>
<keyword evidence="2 3" id="KW-0040">ANK repeat</keyword>
<feature type="repeat" description="ANK" evidence="3">
    <location>
        <begin position="135"/>
        <end position="167"/>
    </location>
</feature>
<dbReference type="PROSITE" id="PS50297">
    <property type="entry name" value="ANK_REP_REGION"/>
    <property type="match status" value="3"/>
</dbReference>
<dbReference type="InterPro" id="IPR002110">
    <property type="entry name" value="Ankyrin_rpt"/>
</dbReference>
<organism evidence="5 6">
    <name type="scientific">Pelusios castaneus</name>
    <name type="common">West African mud turtle</name>
    <dbReference type="NCBI Taxonomy" id="367368"/>
    <lineage>
        <taxon>Eukaryota</taxon>
        <taxon>Metazoa</taxon>
        <taxon>Chordata</taxon>
        <taxon>Craniata</taxon>
        <taxon>Vertebrata</taxon>
        <taxon>Euteleostomi</taxon>
        <taxon>Archelosauria</taxon>
        <taxon>Testudinata</taxon>
        <taxon>Testudines</taxon>
        <taxon>Pleurodira</taxon>
        <taxon>Pelomedusidae</taxon>
        <taxon>Pelusios</taxon>
    </lineage>
</organism>
<dbReference type="GO" id="GO:0005634">
    <property type="term" value="C:nucleus"/>
    <property type="evidence" value="ECO:0007669"/>
    <property type="project" value="TreeGrafter"/>
</dbReference>
<dbReference type="Proteomes" id="UP000694393">
    <property type="component" value="Unplaced"/>
</dbReference>
<feature type="repeat" description="ANK" evidence="3">
    <location>
        <begin position="102"/>
        <end position="134"/>
    </location>
</feature>
<keyword evidence="1" id="KW-0677">Repeat</keyword>
<dbReference type="InterPro" id="IPR036770">
    <property type="entry name" value="Ankyrin_rpt-contain_sf"/>
</dbReference>
<accession>A0A8C8R7B4</accession>
<protein>
    <submittedName>
        <fullName evidence="5">Ankyrin repeat domain 2</fullName>
    </submittedName>
</protein>
<dbReference type="SMART" id="SM00248">
    <property type="entry name" value="ANK"/>
    <property type="match status" value="4"/>
</dbReference>
<name>A0A8C8R7B4_9SAUR</name>
<reference evidence="5" key="1">
    <citation type="submission" date="2025-08" db="UniProtKB">
        <authorList>
            <consortium name="Ensembl"/>
        </authorList>
    </citation>
    <scope>IDENTIFICATION</scope>
</reference>
<dbReference type="PANTHER" id="PTHR24126">
    <property type="entry name" value="ANKYRIN REPEAT, PH AND SEC7 DOMAIN CONTAINING PROTEIN SECG-RELATED"/>
    <property type="match status" value="1"/>
</dbReference>
<dbReference type="AlphaFoldDB" id="A0A8C8R7B4"/>
<keyword evidence="6" id="KW-1185">Reference proteome</keyword>
<dbReference type="GO" id="GO:0061629">
    <property type="term" value="F:RNA polymerase II-specific DNA-binding transcription factor binding"/>
    <property type="evidence" value="ECO:0007669"/>
    <property type="project" value="TreeGrafter"/>
</dbReference>
<reference evidence="5" key="2">
    <citation type="submission" date="2025-09" db="UniProtKB">
        <authorList>
            <consortium name="Ensembl"/>
        </authorList>
    </citation>
    <scope>IDENTIFICATION</scope>
</reference>
<evidence type="ECO:0000256" key="3">
    <source>
        <dbReference type="PROSITE-ProRule" id="PRU00023"/>
    </source>
</evidence>
<dbReference type="Gene3D" id="1.25.40.20">
    <property type="entry name" value="Ankyrin repeat-containing domain"/>
    <property type="match status" value="2"/>
</dbReference>
<evidence type="ECO:0000313" key="6">
    <source>
        <dbReference type="Proteomes" id="UP000694393"/>
    </source>
</evidence>
<proteinExistence type="predicted"/>
<feature type="region of interest" description="Disordered" evidence="4">
    <location>
        <begin position="43"/>
        <end position="65"/>
    </location>
</feature>
<dbReference type="Pfam" id="PF12796">
    <property type="entry name" value="Ank_2"/>
    <property type="match status" value="1"/>
</dbReference>
<dbReference type="Pfam" id="PF00023">
    <property type="entry name" value="Ank"/>
    <property type="match status" value="1"/>
</dbReference>
<feature type="repeat" description="ANK" evidence="3">
    <location>
        <begin position="199"/>
        <end position="231"/>
    </location>
</feature>
<dbReference type="PANTHER" id="PTHR24126:SF3">
    <property type="entry name" value="ANKYRIN REPEAT DOMAIN-CONTAINING PROTEIN 2"/>
    <property type="match status" value="1"/>
</dbReference>
<dbReference type="GO" id="GO:0006357">
    <property type="term" value="P:regulation of transcription by RNA polymerase II"/>
    <property type="evidence" value="ECO:0007669"/>
    <property type="project" value="TreeGrafter"/>
</dbReference>
<feature type="compositionally biased region" description="Acidic residues" evidence="4">
    <location>
        <begin position="56"/>
        <end position="65"/>
    </location>
</feature>
<dbReference type="PROSITE" id="PS50088">
    <property type="entry name" value="ANK_REPEAT"/>
    <property type="match status" value="3"/>
</dbReference>
<evidence type="ECO:0000256" key="2">
    <source>
        <dbReference type="ARBA" id="ARBA00023043"/>
    </source>
</evidence>
<evidence type="ECO:0000256" key="1">
    <source>
        <dbReference type="ARBA" id="ARBA00022737"/>
    </source>
</evidence>
<dbReference type="SUPFAM" id="SSF48403">
    <property type="entry name" value="Ankyrin repeat"/>
    <property type="match status" value="1"/>
</dbReference>
<evidence type="ECO:0000256" key="4">
    <source>
        <dbReference type="SAM" id="MobiDB-lite"/>
    </source>
</evidence>